<dbReference type="OrthoDB" id="613853at2759"/>
<dbReference type="SMART" id="SM00256">
    <property type="entry name" value="FBOX"/>
    <property type="match status" value="1"/>
</dbReference>
<dbReference type="Pfam" id="PF23622">
    <property type="entry name" value="LRR_At1g61320_AtMIF1"/>
    <property type="match status" value="2"/>
</dbReference>
<proteinExistence type="predicted"/>
<dbReference type="CDD" id="cd22160">
    <property type="entry name" value="F-box_AtFBL13-like"/>
    <property type="match status" value="1"/>
</dbReference>
<dbReference type="InterPro" id="IPR053772">
    <property type="entry name" value="At1g61320/At1g61330-like"/>
</dbReference>
<dbReference type="InterPro" id="IPR001810">
    <property type="entry name" value="F-box_dom"/>
</dbReference>
<dbReference type="InterPro" id="IPR036047">
    <property type="entry name" value="F-box-like_dom_sf"/>
</dbReference>
<feature type="domain" description="F-box" evidence="2">
    <location>
        <begin position="230"/>
        <end position="278"/>
    </location>
</feature>
<dbReference type="InterPro" id="IPR032675">
    <property type="entry name" value="LRR_dom_sf"/>
</dbReference>
<dbReference type="Pfam" id="PF00646">
    <property type="entry name" value="F-box"/>
    <property type="match status" value="1"/>
</dbReference>
<dbReference type="InterPro" id="IPR055357">
    <property type="entry name" value="LRR_At1g61320_AtMIF1"/>
</dbReference>
<evidence type="ECO:0000313" key="4">
    <source>
        <dbReference type="Proteomes" id="UP001153555"/>
    </source>
</evidence>
<feature type="compositionally biased region" description="Low complexity" evidence="1">
    <location>
        <begin position="29"/>
        <end position="39"/>
    </location>
</feature>
<dbReference type="AlphaFoldDB" id="A0A9N7MHC2"/>
<gene>
    <name evidence="3" type="ORF">SHERM_10165</name>
</gene>
<keyword evidence="4" id="KW-1185">Reference proteome</keyword>
<dbReference type="Proteomes" id="UP001153555">
    <property type="component" value="Unassembled WGS sequence"/>
</dbReference>
<dbReference type="PANTHER" id="PTHR34145">
    <property type="entry name" value="OS02G0105600 PROTEIN"/>
    <property type="match status" value="1"/>
</dbReference>
<dbReference type="PROSITE" id="PS50181">
    <property type="entry name" value="FBOX"/>
    <property type="match status" value="1"/>
</dbReference>
<evidence type="ECO:0000259" key="2">
    <source>
        <dbReference type="PROSITE" id="PS50181"/>
    </source>
</evidence>
<evidence type="ECO:0000256" key="1">
    <source>
        <dbReference type="SAM" id="MobiDB-lite"/>
    </source>
</evidence>
<name>A0A9N7MHC2_STRHE</name>
<feature type="compositionally biased region" description="Polar residues" evidence="1">
    <location>
        <begin position="7"/>
        <end position="19"/>
    </location>
</feature>
<comment type="caution">
    <text evidence="3">The sequence shown here is derived from an EMBL/GenBank/DDBJ whole genome shotgun (WGS) entry which is preliminary data.</text>
</comment>
<dbReference type="Gene3D" id="3.80.10.10">
    <property type="entry name" value="Ribonuclease Inhibitor"/>
    <property type="match status" value="1"/>
</dbReference>
<dbReference type="PANTHER" id="PTHR34145:SF68">
    <property type="entry name" value="FBD DOMAIN-CONTAINING PROTEIN"/>
    <property type="match status" value="1"/>
</dbReference>
<dbReference type="EMBL" id="CACSLK010001140">
    <property type="protein sequence ID" value="CAA0807437.1"/>
    <property type="molecule type" value="Genomic_DNA"/>
</dbReference>
<feature type="region of interest" description="Disordered" evidence="1">
    <location>
        <begin position="1"/>
        <end position="47"/>
    </location>
</feature>
<accession>A0A9N7MHC2</accession>
<organism evidence="3 4">
    <name type="scientific">Striga hermonthica</name>
    <name type="common">Purple witchweed</name>
    <name type="synonym">Buchnera hermonthica</name>
    <dbReference type="NCBI Taxonomy" id="68872"/>
    <lineage>
        <taxon>Eukaryota</taxon>
        <taxon>Viridiplantae</taxon>
        <taxon>Streptophyta</taxon>
        <taxon>Embryophyta</taxon>
        <taxon>Tracheophyta</taxon>
        <taxon>Spermatophyta</taxon>
        <taxon>Magnoliopsida</taxon>
        <taxon>eudicotyledons</taxon>
        <taxon>Gunneridae</taxon>
        <taxon>Pentapetalae</taxon>
        <taxon>asterids</taxon>
        <taxon>lamiids</taxon>
        <taxon>Lamiales</taxon>
        <taxon>Orobanchaceae</taxon>
        <taxon>Buchnereae</taxon>
        <taxon>Striga</taxon>
    </lineage>
</organism>
<dbReference type="SUPFAM" id="SSF52047">
    <property type="entry name" value="RNI-like"/>
    <property type="match status" value="1"/>
</dbReference>
<dbReference type="SUPFAM" id="SSF81383">
    <property type="entry name" value="F-box domain"/>
    <property type="match status" value="1"/>
</dbReference>
<sequence>MNHESLSHLQPSHQPSFLPTSERWLPAPSSSLRDSFPSSTRLRPPIERKETSATITFASLVASVQVIADGGMNSLWQCGGGGCVRWSAEAGDEVGATVWASIGQAGHASTSGLVAGRRQILWPTVIGRMRCLLSELLGCSSCNDVCDHFPSSSLDNLMSCGSPRSAMLLGAYTNGTNVGSGCTWTENMTSWVVWASDRIVDLATHDARPEDLHCPRRQTCQMCVERYRGDNLISRLPDDILLVILSFLTLKEAGRTSVLSSRWRNLWSYTLHLNFEDHSSMEKIVWDSEFRGASVEREKYVKWVDSVLQSHRGSTVKELRIRFSLVKSARKSITKWLEFAFERHTEKLELNLSDGDCGQAAAESYVFPQELCGNINCKSIKMLHLGSIQVSGETIEFLLRGCPLLEQLILRSSKCLTRLEELLWMIKFPMMPKLKKLVIIEGLLGVDSSLLGLANFISASPNLQEFEIRVGLCIYYPCYLQSWFKPDMSNNEIQKGLKHFPLHQNLNVFRFLGYYGCPSDVELVNYLLENCVALKEIIVDTKTQLRVAYEPLDSEQLEWAEIAKGYAKQQLEPLVPNHISLFIC</sequence>
<reference evidence="3" key="1">
    <citation type="submission" date="2019-12" db="EMBL/GenBank/DDBJ databases">
        <authorList>
            <person name="Scholes J."/>
        </authorList>
    </citation>
    <scope>NUCLEOTIDE SEQUENCE</scope>
</reference>
<dbReference type="InterPro" id="IPR053781">
    <property type="entry name" value="F-box_AtFBL13-like"/>
</dbReference>
<protein>
    <submittedName>
        <fullName evidence="3">F-box/FBD/LRR-repeat protein</fullName>
    </submittedName>
</protein>
<dbReference type="Gene3D" id="1.20.1280.50">
    <property type="match status" value="1"/>
</dbReference>
<evidence type="ECO:0000313" key="3">
    <source>
        <dbReference type="EMBL" id="CAA0807437.1"/>
    </source>
</evidence>